<keyword evidence="8 12" id="KW-0175">Coiled coil</keyword>
<dbReference type="GO" id="GO:0003697">
    <property type="term" value="F:single-stranded DNA binding"/>
    <property type="evidence" value="ECO:0007669"/>
    <property type="project" value="TreeGrafter"/>
</dbReference>
<dbReference type="GO" id="GO:0003684">
    <property type="term" value="F:damaged DNA binding"/>
    <property type="evidence" value="ECO:0007669"/>
    <property type="project" value="TreeGrafter"/>
</dbReference>
<organism evidence="15 16">
    <name type="scientific">Rhodofomes roseus</name>
    <dbReference type="NCBI Taxonomy" id="34475"/>
    <lineage>
        <taxon>Eukaryota</taxon>
        <taxon>Fungi</taxon>
        <taxon>Dikarya</taxon>
        <taxon>Basidiomycota</taxon>
        <taxon>Agaricomycotina</taxon>
        <taxon>Agaricomycetes</taxon>
        <taxon>Polyporales</taxon>
        <taxon>Rhodofomes</taxon>
    </lineage>
</organism>
<keyword evidence="7" id="KW-0067">ATP-binding</keyword>
<evidence type="ECO:0000256" key="9">
    <source>
        <dbReference type="ARBA" id="ARBA00023172"/>
    </source>
</evidence>
<evidence type="ECO:0000256" key="1">
    <source>
        <dbReference type="ARBA" id="ARBA00004123"/>
    </source>
</evidence>
<keyword evidence="9" id="KW-0233">DNA recombination</keyword>
<dbReference type="GO" id="GO:0035861">
    <property type="term" value="C:site of double-strand break"/>
    <property type="evidence" value="ECO:0007669"/>
    <property type="project" value="TreeGrafter"/>
</dbReference>
<dbReference type="GO" id="GO:0005524">
    <property type="term" value="F:ATP binding"/>
    <property type="evidence" value="ECO:0007669"/>
    <property type="project" value="UniProtKB-KW"/>
</dbReference>
<comment type="similarity">
    <text evidence="3">Belongs to the SMC family. SMC6 subfamily.</text>
</comment>
<name>A0A4Y9XW86_9APHY</name>
<keyword evidence="5" id="KW-0547">Nucleotide-binding</keyword>
<dbReference type="AlphaFoldDB" id="A0A4Y9XW86"/>
<keyword evidence="6" id="KW-0227">DNA damage</keyword>
<dbReference type="Gene3D" id="3.40.50.300">
    <property type="entry name" value="P-loop containing nucleotide triphosphate hydrolases"/>
    <property type="match status" value="2"/>
</dbReference>
<feature type="domain" description="Rad50/SbcC-type AAA" evidence="14">
    <location>
        <begin position="101"/>
        <end position="327"/>
    </location>
</feature>
<dbReference type="GO" id="GO:0005634">
    <property type="term" value="C:nucleus"/>
    <property type="evidence" value="ECO:0007669"/>
    <property type="project" value="UniProtKB-SubCell"/>
</dbReference>
<dbReference type="EMBL" id="SEKV01000703">
    <property type="protein sequence ID" value="TFY54390.1"/>
    <property type="molecule type" value="Genomic_DNA"/>
</dbReference>
<keyword evidence="4" id="KW-0158">Chromosome</keyword>
<feature type="region of interest" description="Disordered" evidence="13">
    <location>
        <begin position="1"/>
        <end position="74"/>
    </location>
</feature>
<evidence type="ECO:0000313" key="16">
    <source>
        <dbReference type="Proteomes" id="UP000298390"/>
    </source>
</evidence>
<evidence type="ECO:0000256" key="10">
    <source>
        <dbReference type="ARBA" id="ARBA00023204"/>
    </source>
</evidence>
<feature type="coiled-coil region" evidence="12">
    <location>
        <begin position="266"/>
        <end position="317"/>
    </location>
</feature>
<keyword evidence="11" id="KW-0539">Nucleus</keyword>
<dbReference type="InterPro" id="IPR038729">
    <property type="entry name" value="Rad50/SbcC_AAA"/>
</dbReference>
<evidence type="ECO:0000256" key="4">
    <source>
        <dbReference type="ARBA" id="ARBA00022454"/>
    </source>
</evidence>
<comment type="subcellular location">
    <subcellularLocation>
        <location evidence="2">Chromosome</location>
    </subcellularLocation>
    <subcellularLocation>
        <location evidence="1">Nucleus</location>
    </subcellularLocation>
</comment>
<dbReference type="Pfam" id="PF13476">
    <property type="entry name" value="AAA_23"/>
    <property type="match status" value="1"/>
</dbReference>
<dbReference type="STRING" id="34475.A0A4Y9XW86"/>
<evidence type="ECO:0000256" key="8">
    <source>
        <dbReference type="ARBA" id="ARBA00023054"/>
    </source>
</evidence>
<evidence type="ECO:0000256" key="13">
    <source>
        <dbReference type="SAM" id="MobiDB-lite"/>
    </source>
</evidence>
<reference evidence="15 16" key="1">
    <citation type="submission" date="2019-01" db="EMBL/GenBank/DDBJ databases">
        <title>Genome sequencing of the rare red list fungi Fomitopsis rosea.</title>
        <authorList>
            <person name="Buettner E."/>
            <person name="Kellner H."/>
        </authorList>
    </citation>
    <scope>NUCLEOTIDE SEQUENCE [LARGE SCALE GENOMIC DNA]</scope>
    <source>
        <strain evidence="15 16">DSM 105464</strain>
    </source>
</reference>
<evidence type="ECO:0000256" key="5">
    <source>
        <dbReference type="ARBA" id="ARBA00022741"/>
    </source>
</evidence>
<sequence>MPAIKRRAASPAIDGRGSPPSPKRARTEEDEAERQRGKNKGKARQEEGEDDLDEEETPEQEAPDQDEEKKFEEENEEIIRERIMNKGKTQGGVAEMGIIESLEMHNFMCHKYLTFTFGPQINFIIGHNGSGKSAVLSALTVALGGKATSTGRGNGLKSFIREGQQVSEVSVVLKNQGEEAYRPNEYGKSIVITRRFTKEGSSSYKIKSKDGRVVSTKREELSTICDHMNIQVDNPMNILTQDAARQFLSASQPADKYKFFLRGTQLSQLSEEYQTCLEAIQSMQKTVKRKSEGLPDLEEALEEATSRFEEAQKAREQRHKADDLKQELAWAHVASKEEELGKRMEEAARLARRLPRIQEDLRAAQAKVEEESDKVAALEADLENMGDVEEIQQKKKVLQEESRENRQKLLKLKNEEKQMSATVTRCTGLIAEYDAQIAAEREKIEARSQVKREETDRKIDEAQNAYDEAEAQLADFRTRKAELEQEAQTVENEGKTLKAQKDEAQREIMNANGALQQHQDAEKNKLAPYGNRMDQVLAAIERTNWYGNRPVGPLGLYVKVKEPIWAPLMRVQLGGLMTAFAITDSRDRAQLGQLLKQHENRNSIIISEVDLFDYSHGEPPPGILTVLRVLDVSDPYVLRVIINSAGIESTYVARSRAELDDILLRTGRGGHGWSADLYNVRRFPEGGGSSNPITMMNGRDPRQQLFASQDAVGEKRRLDEALQQANENYRRINERLQVAQMEYTRLKKEIGGLHNRENQLQDKSKNLKFIRDTLLMERNEEQSITISTIEDAKAGMEAEKQMTIEQFKVAQQQKNEIDAVQRVLTEKMNALQAQIDAFEGDKSKLQKQIEELSISRLTAQHQVQYYEKKLKEEEENVKNAQEIEANVQKEFEQWTEKALQYCKRWPNPRNADEVQRSLDAVHAALREREKRQGASVEEMTIEVNKRKAAVDSAKRDVRQMYHLIKVLKKSMTLRLTKWHHFRRHIALRCKVYFQYHLSNRGYYGKVLFDHVLGTLQLKVQTDDQTQTQNSREKDPRSLSGGEKSFSTICLLLSLWESIGCPIRCLDEFDVFMDAVNRRISMKMMIDTANASDSKQYVLITPQDMTNIVIGNTVRVHRMTDPERGQGVLAFS</sequence>
<evidence type="ECO:0000256" key="12">
    <source>
        <dbReference type="SAM" id="Coils"/>
    </source>
</evidence>
<dbReference type="PANTHER" id="PTHR19306">
    <property type="entry name" value="STRUCTURAL MAINTENANCE OF CHROMOSOMES 5,6 SMC5, SMC6"/>
    <property type="match status" value="1"/>
</dbReference>
<proteinExistence type="inferred from homology"/>
<dbReference type="SUPFAM" id="SSF52540">
    <property type="entry name" value="P-loop containing nucleoside triphosphate hydrolases"/>
    <property type="match status" value="1"/>
</dbReference>
<dbReference type="InterPro" id="IPR027417">
    <property type="entry name" value="P-loop_NTPase"/>
</dbReference>
<evidence type="ECO:0000256" key="2">
    <source>
        <dbReference type="ARBA" id="ARBA00004286"/>
    </source>
</evidence>
<feature type="compositionally biased region" description="Acidic residues" evidence="13">
    <location>
        <begin position="47"/>
        <end position="66"/>
    </location>
</feature>
<dbReference type="GO" id="GO:0030915">
    <property type="term" value="C:Smc5-Smc6 complex"/>
    <property type="evidence" value="ECO:0007669"/>
    <property type="project" value="TreeGrafter"/>
</dbReference>
<feature type="coiled-coil region" evidence="12">
    <location>
        <begin position="810"/>
        <end position="897"/>
    </location>
</feature>
<evidence type="ECO:0000259" key="14">
    <source>
        <dbReference type="Pfam" id="PF13476"/>
    </source>
</evidence>
<feature type="coiled-coil region" evidence="12">
    <location>
        <begin position="347"/>
        <end position="418"/>
    </location>
</feature>
<evidence type="ECO:0000256" key="7">
    <source>
        <dbReference type="ARBA" id="ARBA00022840"/>
    </source>
</evidence>
<feature type="coiled-coil region" evidence="12">
    <location>
        <begin position="452"/>
        <end position="521"/>
    </location>
</feature>
<dbReference type="Proteomes" id="UP000298390">
    <property type="component" value="Unassembled WGS sequence"/>
</dbReference>
<evidence type="ECO:0000256" key="3">
    <source>
        <dbReference type="ARBA" id="ARBA00006793"/>
    </source>
</evidence>
<gene>
    <name evidence="15" type="ORF">EVJ58_g8895</name>
</gene>
<feature type="region of interest" description="Disordered" evidence="13">
    <location>
        <begin position="1022"/>
        <end position="1042"/>
    </location>
</feature>
<dbReference type="GO" id="GO:0000724">
    <property type="term" value="P:double-strand break repair via homologous recombination"/>
    <property type="evidence" value="ECO:0007669"/>
    <property type="project" value="TreeGrafter"/>
</dbReference>
<evidence type="ECO:0000313" key="15">
    <source>
        <dbReference type="EMBL" id="TFY54390.1"/>
    </source>
</evidence>
<feature type="coiled-coil region" evidence="12">
    <location>
        <begin position="708"/>
        <end position="749"/>
    </location>
</feature>
<comment type="caution">
    <text evidence="15">The sequence shown here is derived from an EMBL/GenBank/DDBJ whole genome shotgun (WGS) entry which is preliminary data.</text>
</comment>
<evidence type="ECO:0000256" key="11">
    <source>
        <dbReference type="ARBA" id="ARBA00023242"/>
    </source>
</evidence>
<keyword evidence="10" id="KW-0234">DNA repair</keyword>
<accession>A0A4Y9XW86</accession>
<dbReference type="GO" id="GO:0016887">
    <property type="term" value="F:ATP hydrolysis activity"/>
    <property type="evidence" value="ECO:0007669"/>
    <property type="project" value="InterPro"/>
</dbReference>
<protein>
    <recommendedName>
        <fullName evidence="14">Rad50/SbcC-type AAA domain-containing protein</fullName>
    </recommendedName>
</protein>
<evidence type="ECO:0000256" key="6">
    <source>
        <dbReference type="ARBA" id="ARBA00022763"/>
    </source>
</evidence>
<dbReference type="PANTHER" id="PTHR19306:SF6">
    <property type="entry name" value="STRUCTURAL MAINTENANCE OF CHROMOSOMES PROTEIN 6"/>
    <property type="match status" value="1"/>
</dbReference>